<protein>
    <submittedName>
        <fullName evidence="8">G10197 protein</fullName>
    </submittedName>
</protein>
<evidence type="ECO:0000256" key="3">
    <source>
        <dbReference type="ARBA" id="ARBA00022989"/>
    </source>
</evidence>
<feature type="transmembrane region" description="Helical" evidence="6">
    <location>
        <begin position="458"/>
        <end position="481"/>
    </location>
</feature>
<feature type="transmembrane region" description="Helical" evidence="6">
    <location>
        <begin position="216"/>
        <end position="239"/>
    </location>
</feature>
<dbReference type="InterPro" id="IPR006153">
    <property type="entry name" value="Cation/H_exchanger_TM"/>
</dbReference>
<evidence type="ECO:0000256" key="6">
    <source>
        <dbReference type="SAM" id="Phobius"/>
    </source>
</evidence>
<dbReference type="EMBL" id="CAXHTA020000017">
    <property type="protein sequence ID" value="CAL5227266.1"/>
    <property type="molecule type" value="Genomic_DNA"/>
</dbReference>
<dbReference type="InterPro" id="IPR051843">
    <property type="entry name" value="CPA1_transporter"/>
</dbReference>
<dbReference type="Pfam" id="PF00999">
    <property type="entry name" value="Na_H_Exchanger"/>
    <property type="match status" value="1"/>
</dbReference>
<dbReference type="Gene3D" id="1.20.1530.20">
    <property type="match status" value="1"/>
</dbReference>
<reference evidence="8 9" key="1">
    <citation type="submission" date="2024-06" db="EMBL/GenBank/DDBJ databases">
        <authorList>
            <person name="Kraege A."/>
            <person name="Thomma B."/>
        </authorList>
    </citation>
    <scope>NUCLEOTIDE SEQUENCE [LARGE SCALE GENOMIC DNA]</scope>
</reference>
<organism evidence="8 9">
    <name type="scientific">Coccomyxa viridis</name>
    <dbReference type="NCBI Taxonomy" id="1274662"/>
    <lineage>
        <taxon>Eukaryota</taxon>
        <taxon>Viridiplantae</taxon>
        <taxon>Chlorophyta</taxon>
        <taxon>core chlorophytes</taxon>
        <taxon>Trebouxiophyceae</taxon>
        <taxon>Trebouxiophyceae incertae sedis</taxon>
        <taxon>Coccomyxaceae</taxon>
        <taxon>Coccomyxa</taxon>
    </lineage>
</organism>
<dbReference type="InterPro" id="IPR038770">
    <property type="entry name" value="Na+/solute_symporter_sf"/>
</dbReference>
<proteinExistence type="predicted"/>
<evidence type="ECO:0000256" key="2">
    <source>
        <dbReference type="ARBA" id="ARBA00022692"/>
    </source>
</evidence>
<feature type="transmembrane region" description="Helical" evidence="6">
    <location>
        <begin position="39"/>
        <end position="60"/>
    </location>
</feature>
<dbReference type="PANTHER" id="PTHR31102:SF1">
    <property type="entry name" value="CATION_H+ EXCHANGER DOMAIN-CONTAINING PROTEIN"/>
    <property type="match status" value="1"/>
</dbReference>
<keyword evidence="3 6" id="KW-1133">Transmembrane helix</keyword>
<comment type="caution">
    <text evidence="8">The sequence shown here is derived from an EMBL/GenBank/DDBJ whole genome shotgun (WGS) entry which is preliminary data.</text>
</comment>
<evidence type="ECO:0000256" key="1">
    <source>
        <dbReference type="ARBA" id="ARBA00004141"/>
    </source>
</evidence>
<gene>
    <name evidence="8" type="primary">g10197</name>
    <name evidence="8" type="ORF">VP750_LOCUS9172</name>
</gene>
<feature type="transmembrane region" description="Helical" evidence="6">
    <location>
        <begin position="289"/>
        <end position="317"/>
    </location>
</feature>
<evidence type="ECO:0000259" key="7">
    <source>
        <dbReference type="Pfam" id="PF00999"/>
    </source>
</evidence>
<feature type="domain" description="Cation/H+ exchanger transmembrane" evidence="7">
    <location>
        <begin position="83"/>
        <end position="467"/>
    </location>
</feature>
<feature type="transmembrane region" description="Helical" evidence="6">
    <location>
        <begin position="183"/>
        <end position="204"/>
    </location>
</feature>
<dbReference type="PANTHER" id="PTHR31102">
    <property type="match status" value="1"/>
</dbReference>
<feature type="transmembrane region" description="Helical" evidence="6">
    <location>
        <begin position="259"/>
        <end position="277"/>
    </location>
</feature>
<accession>A0ABP1G4Z0</accession>
<dbReference type="Proteomes" id="UP001497392">
    <property type="component" value="Unassembled WGS sequence"/>
</dbReference>
<feature type="transmembrane region" description="Helical" evidence="6">
    <location>
        <begin position="384"/>
        <end position="402"/>
    </location>
</feature>
<keyword evidence="9" id="KW-1185">Reference proteome</keyword>
<feature type="transmembrane region" description="Helical" evidence="6">
    <location>
        <begin position="352"/>
        <end position="372"/>
    </location>
</feature>
<keyword evidence="2 6" id="KW-0812">Transmembrane</keyword>
<evidence type="ECO:0000256" key="5">
    <source>
        <dbReference type="SAM" id="MobiDB-lite"/>
    </source>
</evidence>
<sequence length="676" mass="73622">MCQSEDTVFLKKREFKDVKGPVDFIKYFFQDVVLTKHEILYVIAISVIVLELYGALLLAIGNPFLPPKGPAWAILLIWVIAGSCGYLVDKLHFPGALAMILSGVLLRNVNDGVIISGLVPSWSKQIRAAALAIIFLRSGLEIDLDIFRRVGLSAVRLLLVPGIVEAFFDGAIAMPIFGMPPTFAFALGFILKAVGPALVIQAMFEVQQKRLGAVKSIPATVVAAASFDDAIAITGYTLFINLAVREGGNTTWSVMHGPLSLVFGLLAGVLAGFMCSITKLWDNSFKRTLVMFFSILLMKFFFDHFGFTSSGAIAALVQGLLAKELWKRGIPSKLAVESGPQMGRSVEKQVRWFWRFIMSPLMFGLVGASVNFKTIDRSIIPKAVAIIVSGLGVRMPVTFLVMSGSKFTFLEKLFFAIAWSPKATVQATLANLPMDQVQSAYAPTDPAYAENMRWAEEALVTAVFCIIICGAWGTLSIRYLAPFLLQKAPEDDDHTTQMVQGPSSSLPPSVRPSPTPSQIELSKLPVYEGPQQQQQPQQQQHPPAPTTPRAATGGGALPPPSPKDVESELLRTHMQVLSTYVDSVEEAATEVERKAMTADGGGLVAERLQRSIIELRKKLQEGSELQTGPQEVESADDFLRATALRHRSASSTSRSLGSVRSRRHIDLGSQTLSTNV</sequence>
<name>A0ABP1G4Z0_9CHLO</name>
<feature type="compositionally biased region" description="Low complexity" evidence="5">
    <location>
        <begin position="529"/>
        <end position="551"/>
    </location>
</feature>
<comment type="subcellular location">
    <subcellularLocation>
        <location evidence="1">Membrane</location>
        <topology evidence="1">Multi-pass membrane protein</topology>
    </subcellularLocation>
</comment>
<feature type="region of interest" description="Disordered" evidence="5">
    <location>
        <begin position="493"/>
        <end position="565"/>
    </location>
</feature>
<evidence type="ECO:0000256" key="4">
    <source>
        <dbReference type="ARBA" id="ARBA00023136"/>
    </source>
</evidence>
<evidence type="ECO:0000313" key="9">
    <source>
        <dbReference type="Proteomes" id="UP001497392"/>
    </source>
</evidence>
<keyword evidence="4 6" id="KW-0472">Membrane</keyword>
<evidence type="ECO:0000313" key="8">
    <source>
        <dbReference type="EMBL" id="CAL5227266.1"/>
    </source>
</evidence>
<feature type="transmembrane region" description="Helical" evidence="6">
    <location>
        <begin position="72"/>
        <end position="93"/>
    </location>
</feature>
<feature type="transmembrane region" description="Helical" evidence="6">
    <location>
        <begin position="157"/>
        <end position="177"/>
    </location>
</feature>